<evidence type="ECO:0000313" key="3">
    <source>
        <dbReference type="Proteomes" id="UP000561726"/>
    </source>
</evidence>
<dbReference type="PROSITE" id="PS51819">
    <property type="entry name" value="VOC"/>
    <property type="match status" value="1"/>
</dbReference>
<proteinExistence type="predicted"/>
<dbReference type="InterPro" id="IPR029068">
    <property type="entry name" value="Glyas_Bleomycin-R_OHBP_Dase"/>
</dbReference>
<accession>A0A7W8ZXG2</accession>
<feature type="domain" description="VOC" evidence="1">
    <location>
        <begin position="4"/>
        <end position="128"/>
    </location>
</feature>
<evidence type="ECO:0000313" key="2">
    <source>
        <dbReference type="EMBL" id="MBB5642011.1"/>
    </source>
</evidence>
<protein>
    <recommendedName>
        <fullName evidence="1">VOC domain-containing protein</fullName>
    </recommendedName>
</protein>
<reference evidence="2 3" key="1">
    <citation type="submission" date="2020-08" db="EMBL/GenBank/DDBJ databases">
        <title>Sequencing the genomes of 1000 actinobacteria strains.</title>
        <authorList>
            <person name="Klenk H.-P."/>
        </authorList>
    </citation>
    <scope>NUCLEOTIDE SEQUENCE [LARGE SCALE GENOMIC DNA]</scope>
    <source>
        <strain evidence="2 3">DSM 21065</strain>
    </source>
</reference>
<dbReference type="OrthoDB" id="4265398at2"/>
<dbReference type="SUPFAM" id="SSF54593">
    <property type="entry name" value="Glyoxalase/Bleomycin resistance protein/Dihydroxybiphenyl dioxygenase"/>
    <property type="match status" value="1"/>
</dbReference>
<dbReference type="Proteomes" id="UP000561726">
    <property type="component" value="Unassembled WGS sequence"/>
</dbReference>
<dbReference type="InterPro" id="IPR037523">
    <property type="entry name" value="VOC_core"/>
</dbReference>
<sequence>MATSKIFINLPVADLEASKAFFTALGYTINPLFTDENAASVVMSDSIYAMLLVKPFFATFTDKSLIDPKSEVQVLNCLVLDSRNEVDEWAEKALAAGGAEPRTTQDYGFMYTRDIEDLDGHIWEVTWMDPEVAKNGPPAMSSGRPTGRT</sequence>
<organism evidence="2 3">
    <name type="scientific">Cryobacterium roopkundense</name>
    <dbReference type="NCBI Taxonomy" id="1001240"/>
    <lineage>
        <taxon>Bacteria</taxon>
        <taxon>Bacillati</taxon>
        <taxon>Actinomycetota</taxon>
        <taxon>Actinomycetes</taxon>
        <taxon>Micrococcales</taxon>
        <taxon>Microbacteriaceae</taxon>
        <taxon>Cryobacterium</taxon>
    </lineage>
</organism>
<dbReference type="EMBL" id="JACHBQ010000001">
    <property type="protein sequence ID" value="MBB5642011.1"/>
    <property type="molecule type" value="Genomic_DNA"/>
</dbReference>
<dbReference type="RefSeq" id="WP_052541909.1">
    <property type="nucleotide sequence ID" value="NZ_JACHBQ010000001.1"/>
</dbReference>
<dbReference type="Pfam" id="PF22677">
    <property type="entry name" value="Ble-like_N"/>
    <property type="match status" value="1"/>
</dbReference>
<comment type="caution">
    <text evidence="2">The sequence shown here is derived from an EMBL/GenBank/DDBJ whole genome shotgun (WGS) entry which is preliminary data.</text>
</comment>
<dbReference type="PANTHER" id="PTHR36503:SF2">
    <property type="entry name" value="BLR2408 PROTEIN"/>
    <property type="match status" value="1"/>
</dbReference>
<dbReference type="Gene3D" id="3.10.180.10">
    <property type="entry name" value="2,3-Dihydroxybiphenyl 1,2-Dioxygenase, domain 1"/>
    <property type="match status" value="1"/>
</dbReference>
<dbReference type="InterPro" id="IPR053863">
    <property type="entry name" value="Glyoxy/Ble-like_N"/>
</dbReference>
<name>A0A7W8ZXG2_9MICO</name>
<gene>
    <name evidence="2" type="ORF">BJ997_002559</name>
</gene>
<dbReference type="AlphaFoldDB" id="A0A7W8ZXG2"/>
<evidence type="ECO:0000259" key="1">
    <source>
        <dbReference type="PROSITE" id="PS51819"/>
    </source>
</evidence>
<dbReference type="PANTHER" id="PTHR36503">
    <property type="entry name" value="BLR2520 PROTEIN"/>
    <property type="match status" value="1"/>
</dbReference>